<reference evidence="2 3" key="1">
    <citation type="journal article" date="2021" name="Elife">
        <title>Chloroplast acquisition without the gene transfer in kleptoplastic sea slugs, Plakobranchus ocellatus.</title>
        <authorList>
            <person name="Maeda T."/>
            <person name="Takahashi S."/>
            <person name="Yoshida T."/>
            <person name="Shimamura S."/>
            <person name="Takaki Y."/>
            <person name="Nagai Y."/>
            <person name="Toyoda A."/>
            <person name="Suzuki Y."/>
            <person name="Arimoto A."/>
            <person name="Ishii H."/>
            <person name="Satoh N."/>
            <person name="Nishiyama T."/>
            <person name="Hasebe M."/>
            <person name="Maruyama T."/>
            <person name="Minagawa J."/>
            <person name="Obokata J."/>
            <person name="Shigenobu S."/>
        </authorList>
    </citation>
    <scope>NUCLEOTIDE SEQUENCE [LARGE SCALE GENOMIC DNA]</scope>
</reference>
<name>A0AAV4F3W0_9GAST</name>
<protein>
    <recommendedName>
        <fullName evidence="4">Secreted protein</fullName>
    </recommendedName>
</protein>
<evidence type="ECO:0000313" key="3">
    <source>
        <dbReference type="Proteomes" id="UP000762676"/>
    </source>
</evidence>
<feature type="signal peptide" evidence="1">
    <location>
        <begin position="1"/>
        <end position="19"/>
    </location>
</feature>
<evidence type="ECO:0008006" key="4">
    <source>
        <dbReference type="Google" id="ProtNLM"/>
    </source>
</evidence>
<evidence type="ECO:0000313" key="2">
    <source>
        <dbReference type="EMBL" id="GFR68033.1"/>
    </source>
</evidence>
<comment type="caution">
    <text evidence="2">The sequence shown here is derived from an EMBL/GenBank/DDBJ whole genome shotgun (WGS) entry which is preliminary data.</text>
</comment>
<keyword evidence="3" id="KW-1185">Reference proteome</keyword>
<proteinExistence type="predicted"/>
<feature type="chain" id="PRO_5043898711" description="Secreted protein" evidence="1">
    <location>
        <begin position="20"/>
        <end position="86"/>
    </location>
</feature>
<sequence length="86" mass="9607">MIMMMMKMMILTYLGPSASQSADSDVSAASHSQILVASFLQLCLFRAMDLRCLRSSRLVRCSWLSSKRDRSLLRTTGNVVYLKGGL</sequence>
<evidence type="ECO:0000256" key="1">
    <source>
        <dbReference type="SAM" id="SignalP"/>
    </source>
</evidence>
<organism evidence="2 3">
    <name type="scientific">Elysia marginata</name>
    <dbReference type="NCBI Taxonomy" id="1093978"/>
    <lineage>
        <taxon>Eukaryota</taxon>
        <taxon>Metazoa</taxon>
        <taxon>Spiralia</taxon>
        <taxon>Lophotrochozoa</taxon>
        <taxon>Mollusca</taxon>
        <taxon>Gastropoda</taxon>
        <taxon>Heterobranchia</taxon>
        <taxon>Euthyneura</taxon>
        <taxon>Panpulmonata</taxon>
        <taxon>Sacoglossa</taxon>
        <taxon>Placobranchoidea</taxon>
        <taxon>Plakobranchidae</taxon>
        <taxon>Elysia</taxon>
    </lineage>
</organism>
<gene>
    <name evidence="2" type="ORF">ElyMa_002014000</name>
</gene>
<dbReference type="EMBL" id="BMAT01004088">
    <property type="protein sequence ID" value="GFR68033.1"/>
    <property type="molecule type" value="Genomic_DNA"/>
</dbReference>
<dbReference type="Proteomes" id="UP000762676">
    <property type="component" value="Unassembled WGS sequence"/>
</dbReference>
<accession>A0AAV4F3W0</accession>
<keyword evidence="1" id="KW-0732">Signal</keyword>
<dbReference type="AlphaFoldDB" id="A0AAV4F3W0"/>